<sequence>MTASSRLMRPATAASSVLLSTSTRRTAPRACTFACEVASRKAHTSARLSSRRPLLSSTSTTTNAAASRLTRVGAVQTRSIFIQTENTPNADALKFLPNHPVLPKDLATPFLEYLNPRSTIAPPHPSPLAAQLMNVDGVTAVFYGADFITVTKAADANWAHIRPEIFSLITEAITSGQEIVTVSKKPAVGEIGADGQEVTAASLAAEEQDSLAYDENDSEVVGMIKELLETRIRPAIQEDGGDIEFRGFIDGHVHLKLRGACRTCDSSTVTLKNGIEGMLMHYIEEVQGVHQVTDPEEEIALAEFEKFEEKLRAQKGADAAPSAFGKGAIDSVPG</sequence>
<dbReference type="GO" id="GO:0051536">
    <property type="term" value="F:iron-sulfur cluster binding"/>
    <property type="evidence" value="ECO:0007669"/>
    <property type="project" value="InterPro"/>
</dbReference>
<dbReference type="Proteomes" id="UP001392437">
    <property type="component" value="Unassembled WGS sequence"/>
</dbReference>
<name>A0AAW0R6V8_9PEZI</name>
<dbReference type="GO" id="GO:0005739">
    <property type="term" value="C:mitochondrion"/>
    <property type="evidence" value="ECO:0007669"/>
    <property type="project" value="TreeGrafter"/>
</dbReference>
<evidence type="ECO:0000313" key="3">
    <source>
        <dbReference type="EMBL" id="KAK8129548.1"/>
    </source>
</evidence>
<protein>
    <recommendedName>
        <fullName evidence="2">Scaffold protein Nfu/NifU N-terminal domain-containing protein</fullName>
    </recommendedName>
</protein>
<dbReference type="SUPFAM" id="SSF117916">
    <property type="entry name" value="Fe-S cluster assembly (FSCA) domain-like"/>
    <property type="match status" value="1"/>
</dbReference>
<dbReference type="Gene3D" id="3.30.1370.70">
    <property type="entry name" value="Scaffold protein Nfu/NifU, N-terminal domain"/>
    <property type="match status" value="1"/>
</dbReference>
<dbReference type="SMART" id="SM00932">
    <property type="entry name" value="Nfu_N"/>
    <property type="match status" value="1"/>
</dbReference>
<dbReference type="Gene3D" id="3.30.300.130">
    <property type="entry name" value="Fe-S cluster assembly (FSCA)"/>
    <property type="match status" value="1"/>
</dbReference>
<dbReference type="GO" id="GO:0016226">
    <property type="term" value="P:iron-sulfur cluster assembly"/>
    <property type="evidence" value="ECO:0007669"/>
    <property type="project" value="InterPro"/>
</dbReference>
<dbReference type="PANTHER" id="PTHR11178:SF1">
    <property type="entry name" value="NFU1 IRON-SULFUR CLUSTER SCAFFOLD HOMOLOG, MITOCHONDRIAL"/>
    <property type="match status" value="1"/>
</dbReference>
<dbReference type="PANTHER" id="PTHR11178">
    <property type="entry name" value="IRON-SULFUR CLUSTER SCAFFOLD PROTEIN NFU-RELATED"/>
    <property type="match status" value="1"/>
</dbReference>
<dbReference type="FunFam" id="3.30.300.130:FF:000001">
    <property type="entry name" value="NFU1 iron-sulfur cluster scaffold"/>
    <property type="match status" value="1"/>
</dbReference>
<gene>
    <name evidence="3" type="ORF">PG999_001928</name>
</gene>
<evidence type="ECO:0000259" key="2">
    <source>
        <dbReference type="SMART" id="SM00932"/>
    </source>
</evidence>
<dbReference type="FunFam" id="3.30.1370.70:FF:000001">
    <property type="entry name" value="NifU-like protein 4, mitochondrial"/>
    <property type="match status" value="1"/>
</dbReference>
<dbReference type="InterPro" id="IPR001075">
    <property type="entry name" value="NIF_FeS_clus_asmbl_NifU_C"/>
</dbReference>
<accession>A0AAW0R6V8</accession>
<keyword evidence="4" id="KW-1185">Reference proteome</keyword>
<dbReference type="SUPFAM" id="SSF110836">
    <property type="entry name" value="Hypothetical protein SAV1430"/>
    <property type="match status" value="1"/>
</dbReference>
<dbReference type="InterPro" id="IPR034904">
    <property type="entry name" value="FSCA_dom_sf"/>
</dbReference>
<reference evidence="3 4" key="1">
    <citation type="submission" date="2023-01" db="EMBL/GenBank/DDBJ databases">
        <title>Analysis of 21 Apiospora genomes using comparative genomics revels a genus with tremendous synthesis potential of carbohydrate active enzymes and secondary metabolites.</title>
        <authorList>
            <person name="Sorensen T."/>
        </authorList>
    </citation>
    <scope>NUCLEOTIDE SEQUENCE [LARGE SCALE GENOMIC DNA]</scope>
    <source>
        <strain evidence="3 4">CBS 117206</strain>
    </source>
</reference>
<evidence type="ECO:0000313" key="4">
    <source>
        <dbReference type="Proteomes" id="UP001392437"/>
    </source>
</evidence>
<dbReference type="EMBL" id="JAQQWP010000002">
    <property type="protein sequence ID" value="KAK8129548.1"/>
    <property type="molecule type" value="Genomic_DNA"/>
</dbReference>
<comment type="caution">
    <text evidence="3">The sequence shown here is derived from an EMBL/GenBank/DDBJ whole genome shotgun (WGS) entry which is preliminary data.</text>
</comment>
<organism evidence="3 4">
    <name type="scientific">Apiospora kogelbergensis</name>
    <dbReference type="NCBI Taxonomy" id="1337665"/>
    <lineage>
        <taxon>Eukaryota</taxon>
        <taxon>Fungi</taxon>
        <taxon>Dikarya</taxon>
        <taxon>Ascomycota</taxon>
        <taxon>Pezizomycotina</taxon>
        <taxon>Sordariomycetes</taxon>
        <taxon>Xylariomycetidae</taxon>
        <taxon>Amphisphaeriales</taxon>
        <taxon>Apiosporaceae</taxon>
        <taxon>Apiospora</taxon>
    </lineage>
</organism>
<dbReference type="InterPro" id="IPR014824">
    <property type="entry name" value="Nfu/NifU_N"/>
</dbReference>
<dbReference type="GO" id="GO:0005506">
    <property type="term" value="F:iron ion binding"/>
    <property type="evidence" value="ECO:0007669"/>
    <property type="project" value="InterPro"/>
</dbReference>
<feature type="domain" description="Scaffold protein Nfu/NifU N-terminal" evidence="2">
    <location>
        <begin position="82"/>
        <end position="176"/>
    </location>
</feature>
<dbReference type="Pfam" id="PF08712">
    <property type="entry name" value="Nfu_N"/>
    <property type="match status" value="1"/>
</dbReference>
<comment type="similarity">
    <text evidence="1">Belongs to the NifU family.</text>
</comment>
<proteinExistence type="inferred from homology"/>
<evidence type="ECO:0000256" key="1">
    <source>
        <dbReference type="ARBA" id="ARBA00006420"/>
    </source>
</evidence>
<dbReference type="AlphaFoldDB" id="A0AAW0R6V8"/>
<dbReference type="InterPro" id="IPR036498">
    <property type="entry name" value="Nfu/NifU_N_sf"/>
</dbReference>
<dbReference type="Pfam" id="PF01106">
    <property type="entry name" value="NifU"/>
    <property type="match status" value="1"/>
</dbReference>